<evidence type="ECO:0000313" key="1">
    <source>
        <dbReference type="EMBL" id="KAI7746199.1"/>
    </source>
</evidence>
<accession>A0AAD5GMB8</accession>
<dbReference type="AlphaFoldDB" id="A0AAD5GMB8"/>
<organism evidence="1 2">
    <name type="scientific">Ambrosia artemisiifolia</name>
    <name type="common">Common ragweed</name>
    <dbReference type="NCBI Taxonomy" id="4212"/>
    <lineage>
        <taxon>Eukaryota</taxon>
        <taxon>Viridiplantae</taxon>
        <taxon>Streptophyta</taxon>
        <taxon>Embryophyta</taxon>
        <taxon>Tracheophyta</taxon>
        <taxon>Spermatophyta</taxon>
        <taxon>Magnoliopsida</taxon>
        <taxon>eudicotyledons</taxon>
        <taxon>Gunneridae</taxon>
        <taxon>Pentapetalae</taxon>
        <taxon>asterids</taxon>
        <taxon>campanulids</taxon>
        <taxon>Asterales</taxon>
        <taxon>Asteraceae</taxon>
        <taxon>Asteroideae</taxon>
        <taxon>Heliantheae alliance</taxon>
        <taxon>Heliantheae</taxon>
        <taxon>Ambrosia</taxon>
    </lineage>
</organism>
<dbReference type="Proteomes" id="UP001206925">
    <property type="component" value="Unassembled WGS sequence"/>
</dbReference>
<gene>
    <name evidence="1" type="ORF">M8C21_016277</name>
</gene>
<name>A0AAD5GMB8_AMBAR</name>
<proteinExistence type="predicted"/>
<sequence>MFKKKLSRSLVQIIVLSYQFRDRRSRIWYLSIKHTHTHE</sequence>
<evidence type="ECO:0000313" key="2">
    <source>
        <dbReference type="Proteomes" id="UP001206925"/>
    </source>
</evidence>
<reference evidence="1" key="1">
    <citation type="submission" date="2022-06" db="EMBL/GenBank/DDBJ databases">
        <title>Uncovering the hologenomic basis of an extraordinary plant invasion.</title>
        <authorList>
            <person name="Bieker V.C."/>
            <person name="Martin M.D."/>
            <person name="Gilbert T."/>
            <person name="Hodgins K."/>
            <person name="Battlay P."/>
            <person name="Petersen B."/>
            <person name="Wilson J."/>
        </authorList>
    </citation>
    <scope>NUCLEOTIDE SEQUENCE</scope>
    <source>
        <strain evidence="1">AA19_3_7</strain>
        <tissue evidence="1">Leaf</tissue>
    </source>
</reference>
<protein>
    <submittedName>
        <fullName evidence="1">Uncharacterized protein</fullName>
    </submittedName>
</protein>
<comment type="caution">
    <text evidence="1">The sequence shown here is derived from an EMBL/GenBank/DDBJ whole genome shotgun (WGS) entry which is preliminary data.</text>
</comment>
<keyword evidence="2" id="KW-1185">Reference proteome</keyword>
<dbReference type="EMBL" id="JAMZMK010007018">
    <property type="protein sequence ID" value="KAI7746199.1"/>
    <property type="molecule type" value="Genomic_DNA"/>
</dbReference>